<reference evidence="6 7" key="1">
    <citation type="submission" date="2019-12" db="EMBL/GenBank/DDBJ databases">
        <title>Genomic-based taxomic classification of the family Erythrobacteraceae.</title>
        <authorList>
            <person name="Xu L."/>
        </authorList>
    </citation>
    <scope>NUCLEOTIDE SEQUENCE [LARGE SCALE GENOMIC DNA]</scope>
    <source>
        <strain evidence="6 7">MCCC 1K02066</strain>
    </source>
</reference>
<dbReference type="RefSeq" id="WP_160746826.1">
    <property type="nucleotide sequence ID" value="NZ_WTYK01000005.1"/>
</dbReference>
<dbReference type="PRINTS" id="PR00038">
    <property type="entry name" value="HTHLUXR"/>
</dbReference>
<dbReference type="Pfam" id="PF00196">
    <property type="entry name" value="GerE"/>
    <property type="match status" value="1"/>
</dbReference>
<dbReference type="InterPro" id="IPR000792">
    <property type="entry name" value="Tscrpt_reg_LuxR_C"/>
</dbReference>
<keyword evidence="4" id="KW-0472">Membrane</keyword>
<accession>A0A6I4UTZ5</accession>
<dbReference type="PANTHER" id="PTHR44688">
    <property type="entry name" value="DNA-BINDING TRANSCRIPTIONAL ACTIVATOR DEVR_DOSR"/>
    <property type="match status" value="1"/>
</dbReference>
<feature type="transmembrane region" description="Helical" evidence="4">
    <location>
        <begin position="112"/>
        <end position="134"/>
    </location>
</feature>
<evidence type="ECO:0000256" key="4">
    <source>
        <dbReference type="SAM" id="Phobius"/>
    </source>
</evidence>
<dbReference type="OrthoDB" id="7193436at2"/>
<protein>
    <submittedName>
        <fullName evidence="6">DUF4019 domain-containing protein</fullName>
    </submittedName>
</protein>
<keyword evidence="4" id="KW-0812">Transmembrane</keyword>
<evidence type="ECO:0000256" key="3">
    <source>
        <dbReference type="ARBA" id="ARBA00023163"/>
    </source>
</evidence>
<dbReference type="CDD" id="cd06170">
    <property type="entry name" value="LuxR_C_like"/>
    <property type="match status" value="1"/>
</dbReference>
<keyword evidence="2" id="KW-0238">DNA-binding</keyword>
<evidence type="ECO:0000313" key="7">
    <source>
        <dbReference type="Proteomes" id="UP000469159"/>
    </source>
</evidence>
<name>A0A6I4UTZ5_9SPHN</name>
<dbReference type="Proteomes" id="UP000469159">
    <property type="component" value="Unassembled WGS sequence"/>
</dbReference>
<dbReference type="InterPro" id="IPR025091">
    <property type="entry name" value="DUF4019"/>
</dbReference>
<comment type="caution">
    <text evidence="6">The sequence shown here is derived from an EMBL/GenBank/DDBJ whole genome shotgun (WGS) entry which is preliminary data.</text>
</comment>
<evidence type="ECO:0000259" key="5">
    <source>
        <dbReference type="PROSITE" id="PS50043"/>
    </source>
</evidence>
<dbReference type="GO" id="GO:0003677">
    <property type="term" value="F:DNA binding"/>
    <property type="evidence" value="ECO:0007669"/>
    <property type="project" value="UniProtKB-KW"/>
</dbReference>
<keyword evidence="1" id="KW-0805">Transcription regulation</keyword>
<evidence type="ECO:0000256" key="1">
    <source>
        <dbReference type="ARBA" id="ARBA00023015"/>
    </source>
</evidence>
<organism evidence="6 7">
    <name type="scientific">Croceibacterium soli</name>
    <dbReference type="NCBI Taxonomy" id="1739690"/>
    <lineage>
        <taxon>Bacteria</taxon>
        <taxon>Pseudomonadati</taxon>
        <taxon>Pseudomonadota</taxon>
        <taxon>Alphaproteobacteria</taxon>
        <taxon>Sphingomonadales</taxon>
        <taxon>Erythrobacteraceae</taxon>
        <taxon>Croceibacterium</taxon>
    </lineage>
</organism>
<keyword evidence="3" id="KW-0804">Transcription</keyword>
<dbReference type="PROSITE" id="PS50043">
    <property type="entry name" value="HTH_LUXR_2"/>
    <property type="match status" value="1"/>
</dbReference>
<sequence length="260" mass="28238">MNTPVQKDDWALTEKEKETLRLIVRGHDAKSIARSLGLSVHTINERLRDARRKMAVSSSREAARLLLAAEQGRPDSFDPQFLGDVKMGGDSPPALIDQGIAPIPGAGRVHRLPWIVIGVLLMTLALSLLALTALPNAASTAPPAPAAVRAAPNAEVVDTARQWLALVDQGRWDESYRATGTSFRKLNTAEVWATVSEKVRVPLGTVISRAFVSQEKLPAPPHGYEVVKFRTSFANKADAVETVTLDREEGGWRVVGLTIE</sequence>
<keyword evidence="7" id="KW-1185">Reference proteome</keyword>
<dbReference type="EMBL" id="WTYK01000005">
    <property type="protein sequence ID" value="MXP41966.1"/>
    <property type="molecule type" value="Genomic_DNA"/>
</dbReference>
<dbReference type="InterPro" id="IPR036388">
    <property type="entry name" value="WH-like_DNA-bd_sf"/>
</dbReference>
<keyword evidence="4" id="KW-1133">Transmembrane helix</keyword>
<dbReference type="SUPFAM" id="SSF46894">
    <property type="entry name" value="C-terminal effector domain of the bipartite response regulators"/>
    <property type="match status" value="1"/>
</dbReference>
<evidence type="ECO:0000313" key="6">
    <source>
        <dbReference type="EMBL" id="MXP41966.1"/>
    </source>
</evidence>
<dbReference type="SMART" id="SM00421">
    <property type="entry name" value="HTH_LUXR"/>
    <property type="match status" value="1"/>
</dbReference>
<dbReference type="GO" id="GO:0006355">
    <property type="term" value="P:regulation of DNA-templated transcription"/>
    <property type="evidence" value="ECO:0007669"/>
    <property type="project" value="InterPro"/>
</dbReference>
<dbReference type="PANTHER" id="PTHR44688:SF16">
    <property type="entry name" value="DNA-BINDING TRANSCRIPTIONAL ACTIVATOR DEVR_DOSR"/>
    <property type="match status" value="1"/>
</dbReference>
<dbReference type="AlphaFoldDB" id="A0A6I4UTZ5"/>
<dbReference type="Pfam" id="PF13211">
    <property type="entry name" value="DUF4019"/>
    <property type="match status" value="1"/>
</dbReference>
<proteinExistence type="predicted"/>
<gene>
    <name evidence="6" type="ORF">GRI75_09975</name>
</gene>
<dbReference type="Gene3D" id="1.10.10.10">
    <property type="entry name" value="Winged helix-like DNA-binding domain superfamily/Winged helix DNA-binding domain"/>
    <property type="match status" value="1"/>
</dbReference>
<feature type="domain" description="HTH luxR-type" evidence="5">
    <location>
        <begin position="5"/>
        <end position="70"/>
    </location>
</feature>
<evidence type="ECO:0000256" key="2">
    <source>
        <dbReference type="ARBA" id="ARBA00023125"/>
    </source>
</evidence>
<dbReference type="InterPro" id="IPR016032">
    <property type="entry name" value="Sig_transdc_resp-reg_C-effctor"/>
</dbReference>